<keyword evidence="5" id="KW-0677">Repeat</keyword>
<dbReference type="eggNOG" id="ENOG502QUKU">
    <property type="taxonomic scope" value="Eukaryota"/>
</dbReference>
<evidence type="ECO:0000256" key="8">
    <source>
        <dbReference type="ARBA" id="ARBA00023306"/>
    </source>
</evidence>
<keyword evidence="7" id="KW-0206">Cytoskeleton</keyword>
<dbReference type="GO" id="GO:0005814">
    <property type="term" value="C:centriole"/>
    <property type="evidence" value="ECO:0007669"/>
    <property type="project" value="UniProtKB-SubCell"/>
</dbReference>
<organism evidence="13">
    <name type="scientific">Amphimedon queenslandica</name>
    <name type="common">Sponge</name>
    <dbReference type="NCBI Taxonomy" id="400682"/>
    <lineage>
        <taxon>Eukaryota</taxon>
        <taxon>Metazoa</taxon>
        <taxon>Porifera</taxon>
        <taxon>Demospongiae</taxon>
        <taxon>Heteroscleromorpha</taxon>
        <taxon>Haplosclerida</taxon>
        <taxon>Niphatidae</taxon>
        <taxon>Amphimedon</taxon>
    </lineage>
</organism>
<keyword evidence="8" id="KW-0131">Cell cycle</keyword>
<reference evidence="13" key="2">
    <citation type="submission" date="2017-05" db="UniProtKB">
        <authorList>
            <consortium name="EnsemblMetazoa"/>
        </authorList>
    </citation>
    <scope>IDENTIFICATION</scope>
</reference>
<dbReference type="InParanoid" id="A0A1X7TLF3"/>
<dbReference type="EnsemblMetazoa" id="Aqu2.1.15471_001">
    <property type="protein sequence ID" value="Aqu2.1.15471_001"/>
    <property type="gene ID" value="Aqu2.1.15471"/>
</dbReference>
<dbReference type="EnsemblMetazoa" id="XM_003390265.2">
    <property type="protein sequence ID" value="XP_003390313.1"/>
    <property type="gene ID" value="LOC100631837"/>
</dbReference>
<dbReference type="PANTHER" id="PTHR28618">
    <property type="entry name" value="CENTROSOMAL PROTEIN POC5"/>
    <property type="match status" value="1"/>
</dbReference>
<gene>
    <name evidence="13" type="primary">100631837</name>
</gene>
<evidence type="ECO:0000256" key="4">
    <source>
        <dbReference type="ARBA" id="ARBA00022490"/>
    </source>
</evidence>
<feature type="region of interest" description="Disordered" evidence="12">
    <location>
        <begin position="1"/>
        <end position="30"/>
    </location>
</feature>
<feature type="compositionally biased region" description="Polar residues" evidence="12">
    <location>
        <begin position="1"/>
        <end position="13"/>
    </location>
</feature>
<evidence type="ECO:0000256" key="6">
    <source>
        <dbReference type="ARBA" id="ARBA00023054"/>
    </source>
</evidence>
<keyword evidence="6 11" id="KW-0175">Coiled coil</keyword>
<dbReference type="KEGG" id="aqu:100631837"/>
<sequence length="391" mass="44949">MESDSSTNNSDGASSPEESRGSKGSSVSTGLREEYEDLLRYAVVTPNFDGKIKGVLKQQSHNEETTPAASGPGVHSVQVSHLDIPDYQEEGDNESIDNNECHYFPAVSPPHPQPSANNEPKVSFKMDTNKPKSNDHELMRLGEQMDRWCSDLKRNVLAEFEQAQIRSREQQKAATLQEINDLVSQNRLLQSQINRINGLLTTFQLSIDKKDEIIQRLTKSLQKQKDRIGLARSFSMWRGQHNDEKREIFTSTLAVKHYNYKLKRKALQTWFGIIQNKWRERVQKACQVRAEEVCQKLKASHNKEIKTFEKLLEEREEELSRLYKERDSFEENLKKAFMRGVCALNKEAMTMFNKEQLGDCGYHGNQTVFPPPVKEGGKSREPKVMIEKHLH</sequence>
<proteinExistence type="inferred from homology"/>
<evidence type="ECO:0000256" key="11">
    <source>
        <dbReference type="SAM" id="Coils"/>
    </source>
</evidence>
<accession>A0A1X7TLF3</accession>
<comment type="similarity">
    <text evidence="2">Belongs to the POC5 family.</text>
</comment>
<protein>
    <recommendedName>
        <fullName evidence="3">Centrosomal protein POC5</fullName>
    </recommendedName>
    <alternativeName>
        <fullName evidence="9">Protein of centriole 5</fullName>
    </alternativeName>
</protein>
<dbReference type="PANTHER" id="PTHR28618:SF1">
    <property type="entry name" value="CENTROSOMAL PROTEIN POC5"/>
    <property type="match status" value="1"/>
</dbReference>
<evidence type="ECO:0000256" key="10">
    <source>
        <dbReference type="ARBA" id="ARBA00049959"/>
    </source>
</evidence>
<dbReference type="STRING" id="400682.A0A1X7TLF3"/>
<evidence type="ECO:0000256" key="12">
    <source>
        <dbReference type="SAM" id="MobiDB-lite"/>
    </source>
</evidence>
<evidence type="ECO:0000256" key="2">
    <source>
        <dbReference type="ARBA" id="ARBA00010411"/>
    </source>
</evidence>
<dbReference type="Proteomes" id="UP000007879">
    <property type="component" value="Unassembled WGS sequence"/>
</dbReference>
<evidence type="ECO:0000256" key="3">
    <source>
        <dbReference type="ARBA" id="ARBA00014910"/>
    </source>
</evidence>
<reference evidence="14" key="1">
    <citation type="journal article" date="2010" name="Nature">
        <title>The Amphimedon queenslandica genome and the evolution of animal complexity.</title>
        <authorList>
            <person name="Srivastava M."/>
            <person name="Simakov O."/>
            <person name="Chapman J."/>
            <person name="Fahey B."/>
            <person name="Gauthier M.E."/>
            <person name="Mitros T."/>
            <person name="Richards G.S."/>
            <person name="Conaco C."/>
            <person name="Dacre M."/>
            <person name="Hellsten U."/>
            <person name="Larroux C."/>
            <person name="Putnam N.H."/>
            <person name="Stanke M."/>
            <person name="Adamska M."/>
            <person name="Darling A."/>
            <person name="Degnan S.M."/>
            <person name="Oakley T.H."/>
            <person name="Plachetzki D.C."/>
            <person name="Zhai Y."/>
            <person name="Adamski M."/>
            <person name="Calcino A."/>
            <person name="Cummins S.F."/>
            <person name="Goodstein D.M."/>
            <person name="Harris C."/>
            <person name="Jackson D.J."/>
            <person name="Leys S.P."/>
            <person name="Shu S."/>
            <person name="Woodcroft B.J."/>
            <person name="Vervoort M."/>
            <person name="Kosik K.S."/>
            <person name="Manning G."/>
            <person name="Degnan B.M."/>
            <person name="Rokhsar D.S."/>
        </authorList>
    </citation>
    <scope>NUCLEOTIDE SEQUENCE [LARGE SCALE GENOMIC DNA]</scope>
</reference>
<evidence type="ECO:0000313" key="13">
    <source>
        <dbReference type="EnsemblMetazoa" id="Aqu2.1.15471_001"/>
    </source>
</evidence>
<evidence type="ECO:0000256" key="5">
    <source>
        <dbReference type="ARBA" id="ARBA00022737"/>
    </source>
</evidence>
<comment type="function">
    <text evidence="10">Essential for the assembly of the distal half of centrioles, required for centriole elongation. Acts as a negative regulator of centriole elongation.</text>
</comment>
<dbReference type="OMA" id="KKVWKAW"/>
<evidence type="ECO:0000256" key="7">
    <source>
        <dbReference type="ARBA" id="ARBA00023212"/>
    </source>
</evidence>
<name>A0A1X7TLF3_AMPQE</name>
<evidence type="ECO:0000256" key="1">
    <source>
        <dbReference type="ARBA" id="ARBA00004114"/>
    </source>
</evidence>
<dbReference type="OrthoDB" id="10064898at2759"/>
<keyword evidence="14" id="KW-1185">Reference proteome</keyword>
<comment type="subcellular location">
    <subcellularLocation>
        <location evidence="1">Cytoplasm</location>
        <location evidence="1">Cytoskeleton</location>
        <location evidence="1">Microtubule organizing center</location>
        <location evidence="1">Centrosome</location>
        <location evidence="1">Centriole</location>
    </subcellularLocation>
</comment>
<evidence type="ECO:0000256" key="9">
    <source>
        <dbReference type="ARBA" id="ARBA00031694"/>
    </source>
</evidence>
<feature type="region of interest" description="Disordered" evidence="12">
    <location>
        <begin position="57"/>
        <end position="76"/>
    </location>
</feature>
<dbReference type="AlphaFoldDB" id="A0A1X7TLF3"/>
<feature type="coiled-coil region" evidence="11">
    <location>
        <begin position="298"/>
        <end position="332"/>
    </location>
</feature>
<keyword evidence="4" id="KW-0963">Cytoplasm</keyword>
<dbReference type="InterPro" id="IPR033351">
    <property type="entry name" value="POC5"/>
</dbReference>
<evidence type="ECO:0000313" key="14">
    <source>
        <dbReference type="Proteomes" id="UP000007879"/>
    </source>
</evidence>